<dbReference type="Gene3D" id="3.50.30.50">
    <property type="entry name" value="Putative cyclase"/>
    <property type="match status" value="2"/>
</dbReference>
<accession>A0A067CQP8</accession>
<evidence type="ECO:0000313" key="4">
    <source>
        <dbReference type="Proteomes" id="UP000030745"/>
    </source>
</evidence>
<dbReference type="OrthoDB" id="7108654at2759"/>
<sequence length="606" mass="66156">MRVLALSSLIVSALGGHARRPSARGLWSAFADGLADATYIDLTHTLTPTTPVWSGDATNKSSGAPFAWATDGFAANAYELHTDNIGTQLDPPAHWDPAYPAIDELPPTFAVRPLVVLDIVDKVKADAGYQLQVDDILSWEKQFKTKIPKGAVVFIRSDWSKQWDTVPPTELAAQFPFPGQSLASVQFLHLNRSILFHGHEPLDADTTPTLETEGWLLTNGYTQAEGLTNLHLVAPAGCLVSISYPKLRGGLGGFARFIAICPASWPHGRRIASTPEAPMLKETAPLVYYPGHGYLRAPPSSSTGNATTTTTTTTTDKAASCHDLRLWKTFTKAFARAKHIDLTHTMSPETPVWSGFRTPPAQFRRAKNTTSGAPYTWATDGFAGMDYRFETDQFGTQLDPPAHWHPDYAAIDELPPTFAVRPLVVLDIVDKVKADAGYQLQVDDILSWEKQFKTKIPKGAVVFIRSDWSKQWDTVPPTELAAQFPFPGQSLASVQFLHLNRSILFHGHEPLDTDTSPTLESEAWLLQNGYTQAEGVADLDGVPEIGCLVQMGFPKLRGGLGGYARYIAICPPSTPMGVAINADAETPLPKQAKLLSYVEGQGYLRV</sequence>
<dbReference type="Proteomes" id="UP000030745">
    <property type="component" value="Unassembled WGS sequence"/>
</dbReference>
<organism evidence="3 4">
    <name type="scientific">Saprolegnia parasitica (strain CBS 223.65)</name>
    <dbReference type="NCBI Taxonomy" id="695850"/>
    <lineage>
        <taxon>Eukaryota</taxon>
        <taxon>Sar</taxon>
        <taxon>Stramenopiles</taxon>
        <taxon>Oomycota</taxon>
        <taxon>Saprolegniomycetes</taxon>
        <taxon>Saprolegniales</taxon>
        <taxon>Saprolegniaceae</taxon>
        <taxon>Saprolegnia</taxon>
    </lineage>
</organism>
<dbReference type="SUPFAM" id="SSF102198">
    <property type="entry name" value="Putative cyclase"/>
    <property type="match status" value="2"/>
</dbReference>
<dbReference type="EMBL" id="KK583209">
    <property type="protein sequence ID" value="KDO28851.1"/>
    <property type="molecule type" value="Genomic_DNA"/>
</dbReference>
<gene>
    <name evidence="3" type="ORF">SPRG_05722</name>
</gene>
<dbReference type="GO" id="GO:0019441">
    <property type="term" value="P:L-tryptophan catabolic process to kynurenine"/>
    <property type="evidence" value="ECO:0007669"/>
    <property type="project" value="InterPro"/>
</dbReference>
<keyword evidence="2" id="KW-0732">Signal</keyword>
<dbReference type="VEuPathDB" id="FungiDB:SPRG_05722"/>
<feature type="chain" id="PRO_5001638780" description="Cyclase" evidence="2">
    <location>
        <begin position="19"/>
        <end position="606"/>
    </location>
</feature>
<dbReference type="PANTHER" id="PTHR43564:SF2">
    <property type="entry name" value="BLR6059 PROTEIN"/>
    <property type="match status" value="1"/>
</dbReference>
<dbReference type="GO" id="GO:0004061">
    <property type="term" value="F:arylformamidase activity"/>
    <property type="evidence" value="ECO:0007669"/>
    <property type="project" value="InterPro"/>
</dbReference>
<dbReference type="GeneID" id="24128105"/>
<dbReference type="PANTHER" id="PTHR43564">
    <property type="entry name" value="KYNURENINE FORMAMIDASE-LIKE PROTEIN"/>
    <property type="match status" value="1"/>
</dbReference>
<keyword evidence="4" id="KW-1185">Reference proteome</keyword>
<evidence type="ECO:0000256" key="1">
    <source>
        <dbReference type="ARBA" id="ARBA00007865"/>
    </source>
</evidence>
<dbReference type="KEGG" id="spar:SPRG_05722"/>
<feature type="signal peptide" evidence="2">
    <location>
        <begin position="1"/>
        <end position="18"/>
    </location>
</feature>
<proteinExistence type="inferred from homology"/>
<dbReference type="RefSeq" id="XP_012200396.1">
    <property type="nucleotide sequence ID" value="XM_012345006.1"/>
</dbReference>
<evidence type="ECO:0000256" key="2">
    <source>
        <dbReference type="SAM" id="SignalP"/>
    </source>
</evidence>
<reference evidence="3 4" key="1">
    <citation type="journal article" date="2013" name="PLoS Genet.">
        <title>Distinctive expansion of potential virulence genes in the genome of the oomycete fish pathogen Saprolegnia parasitica.</title>
        <authorList>
            <person name="Jiang R.H."/>
            <person name="de Bruijn I."/>
            <person name="Haas B.J."/>
            <person name="Belmonte R."/>
            <person name="Lobach L."/>
            <person name="Christie J."/>
            <person name="van den Ackerveken G."/>
            <person name="Bottin A."/>
            <person name="Bulone V."/>
            <person name="Diaz-Moreno S.M."/>
            <person name="Dumas B."/>
            <person name="Fan L."/>
            <person name="Gaulin E."/>
            <person name="Govers F."/>
            <person name="Grenville-Briggs L.J."/>
            <person name="Horner N.R."/>
            <person name="Levin J.Z."/>
            <person name="Mammella M."/>
            <person name="Meijer H.J."/>
            <person name="Morris P."/>
            <person name="Nusbaum C."/>
            <person name="Oome S."/>
            <person name="Phillips A.J."/>
            <person name="van Rooyen D."/>
            <person name="Rzeszutek E."/>
            <person name="Saraiva M."/>
            <person name="Secombes C.J."/>
            <person name="Seidl M.F."/>
            <person name="Snel B."/>
            <person name="Stassen J.H."/>
            <person name="Sykes S."/>
            <person name="Tripathy S."/>
            <person name="van den Berg H."/>
            <person name="Vega-Arreguin J.C."/>
            <person name="Wawra S."/>
            <person name="Young S.K."/>
            <person name="Zeng Q."/>
            <person name="Dieguez-Uribeondo J."/>
            <person name="Russ C."/>
            <person name="Tyler B.M."/>
            <person name="van West P."/>
        </authorList>
    </citation>
    <scope>NUCLEOTIDE SEQUENCE [LARGE SCALE GENOMIC DNA]</scope>
    <source>
        <strain evidence="3 4">CBS 223.65</strain>
    </source>
</reference>
<dbReference type="STRING" id="695850.A0A067CQP8"/>
<protein>
    <recommendedName>
        <fullName evidence="5">Cyclase</fullName>
    </recommendedName>
</protein>
<evidence type="ECO:0008006" key="5">
    <source>
        <dbReference type="Google" id="ProtNLM"/>
    </source>
</evidence>
<dbReference type="AlphaFoldDB" id="A0A067CQP8"/>
<comment type="similarity">
    <text evidence="1">Belongs to the Cyclase 1 superfamily.</text>
</comment>
<evidence type="ECO:0000313" key="3">
    <source>
        <dbReference type="EMBL" id="KDO28851.1"/>
    </source>
</evidence>
<dbReference type="Pfam" id="PF04199">
    <property type="entry name" value="Cyclase"/>
    <property type="match status" value="2"/>
</dbReference>
<dbReference type="InterPro" id="IPR037175">
    <property type="entry name" value="KFase_sf"/>
</dbReference>
<name>A0A067CQP8_SAPPC</name>
<dbReference type="InterPro" id="IPR007325">
    <property type="entry name" value="KFase/CYL"/>
</dbReference>